<protein>
    <submittedName>
        <fullName evidence="9">Ribonuclease Z</fullName>
    </submittedName>
</protein>
<dbReference type="CDD" id="cd07717">
    <property type="entry name" value="RNaseZ_ZiPD-like_MBL-fold"/>
    <property type="match status" value="1"/>
</dbReference>
<dbReference type="EMBL" id="AP018694">
    <property type="protein sequence ID" value="BBE16899.1"/>
    <property type="molecule type" value="Genomic_DNA"/>
</dbReference>
<sequence>MRKYKIGFSRINHIFISHLHGDHIFGLIGLISTFALIGRENDLHIYSHSELQKFLSPQVEFLYATELPFKIIFHPLNFKKEQKIYEDSKVNVYSFPLDHRISTCGFRFEEKPALPNLLLEKIKEYQIPIRDRQRIKEGGDFMTSDGRLISHSELTKNKHRARTFAFCSDTRYNESYIESVRNVDLLYHEATFASDNKDLAQSTYHSTGEDAARAALKAEVGKLIIGHFSARYKDHTVILKEAQAIFPNTEAITEGQIFPVEEKGQ</sequence>
<dbReference type="GO" id="GO:0046872">
    <property type="term" value="F:metal ion binding"/>
    <property type="evidence" value="ECO:0007669"/>
    <property type="project" value="UniProtKB-KW"/>
</dbReference>
<evidence type="ECO:0000313" key="10">
    <source>
        <dbReference type="Proteomes" id="UP001193389"/>
    </source>
</evidence>
<dbReference type="Proteomes" id="UP001193389">
    <property type="component" value="Chromosome"/>
</dbReference>
<dbReference type="PANTHER" id="PTHR46018">
    <property type="entry name" value="ZINC PHOSPHODIESTERASE ELAC PROTEIN 1"/>
    <property type="match status" value="1"/>
</dbReference>
<evidence type="ECO:0000256" key="4">
    <source>
        <dbReference type="ARBA" id="ARBA00022722"/>
    </source>
</evidence>
<dbReference type="GO" id="GO:0042781">
    <property type="term" value="F:3'-tRNA processing endoribonuclease activity"/>
    <property type="evidence" value="ECO:0007669"/>
    <property type="project" value="TreeGrafter"/>
</dbReference>
<dbReference type="NCBIfam" id="NF000801">
    <property type="entry name" value="PRK00055.1-3"/>
    <property type="match status" value="1"/>
</dbReference>
<evidence type="ECO:0000256" key="8">
    <source>
        <dbReference type="ARBA" id="ARBA00022833"/>
    </source>
</evidence>
<dbReference type="PANTHER" id="PTHR46018:SF2">
    <property type="entry name" value="ZINC PHOSPHODIESTERASE ELAC PROTEIN 1"/>
    <property type="match status" value="1"/>
</dbReference>
<keyword evidence="10" id="KW-1185">Reference proteome</keyword>
<evidence type="ECO:0000256" key="3">
    <source>
        <dbReference type="ARBA" id="ARBA00022694"/>
    </source>
</evidence>
<keyword evidence="3" id="KW-0819">tRNA processing</keyword>
<name>A0A5K7S5U5_9BACT</name>
<dbReference type="InterPro" id="IPR036866">
    <property type="entry name" value="RibonucZ/Hydroxyglut_hydro"/>
</dbReference>
<dbReference type="SUPFAM" id="SSF56281">
    <property type="entry name" value="Metallo-hydrolase/oxidoreductase"/>
    <property type="match status" value="1"/>
</dbReference>
<keyword evidence="7" id="KW-0378">Hydrolase</keyword>
<organism evidence="9 10">
    <name type="scientific">Aquipluma nitroreducens</name>
    <dbReference type="NCBI Taxonomy" id="2010828"/>
    <lineage>
        <taxon>Bacteria</taxon>
        <taxon>Pseudomonadati</taxon>
        <taxon>Bacteroidota</taxon>
        <taxon>Bacteroidia</taxon>
        <taxon>Marinilabiliales</taxon>
        <taxon>Prolixibacteraceae</taxon>
        <taxon>Aquipluma</taxon>
    </lineage>
</organism>
<evidence type="ECO:0000313" key="9">
    <source>
        <dbReference type="EMBL" id="BBE16899.1"/>
    </source>
</evidence>
<proteinExistence type="predicted"/>
<evidence type="ECO:0000256" key="6">
    <source>
        <dbReference type="ARBA" id="ARBA00022759"/>
    </source>
</evidence>
<evidence type="ECO:0000256" key="1">
    <source>
        <dbReference type="ARBA" id="ARBA00001947"/>
    </source>
</evidence>
<keyword evidence="8" id="KW-0862">Zinc</keyword>
<comment type="subunit">
    <text evidence="2">Homodimer.</text>
</comment>
<evidence type="ECO:0000256" key="5">
    <source>
        <dbReference type="ARBA" id="ARBA00022723"/>
    </source>
</evidence>
<gene>
    <name evidence="9" type="ORF">AQPE_1046</name>
</gene>
<accession>A0A5K7S5U5</accession>
<evidence type="ECO:0000256" key="7">
    <source>
        <dbReference type="ARBA" id="ARBA00022801"/>
    </source>
</evidence>
<keyword evidence="4" id="KW-0540">Nuclease</keyword>
<dbReference type="KEGG" id="anf:AQPE_1046"/>
<dbReference type="InterPro" id="IPR013471">
    <property type="entry name" value="RNase_Z/BN"/>
</dbReference>
<dbReference type="AlphaFoldDB" id="A0A5K7S5U5"/>
<keyword evidence="5" id="KW-0479">Metal-binding</keyword>
<dbReference type="Pfam" id="PF23023">
    <property type="entry name" value="Anti-Pycsar_Apyc1"/>
    <property type="match status" value="1"/>
</dbReference>
<comment type="cofactor">
    <cofactor evidence="1">
        <name>Zn(2+)</name>
        <dbReference type="ChEBI" id="CHEBI:29105"/>
    </cofactor>
</comment>
<keyword evidence="6" id="KW-0255">Endonuclease</keyword>
<evidence type="ECO:0000256" key="2">
    <source>
        <dbReference type="ARBA" id="ARBA00011738"/>
    </source>
</evidence>
<reference evidence="9" key="1">
    <citation type="journal article" date="2020" name="Int. J. Syst. Evol. Microbiol.">
        <title>Aquipluma nitroreducens gen. nov. sp. nov., a novel facultatively anaerobic bacterium isolated from a freshwater lake.</title>
        <authorList>
            <person name="Watanabe M."/>
            <person name="Kojima H."/>
            <person name="Fukui M."/>
        </authorList>
    </citation>
    <scope>NUCLEOTIDE SEQUENCE</scope>
    <source>
        <strain evidence="9">MeG22</strain>
    </source>
</reference>
<dbReference type="Gene3D" id="3.60.15.10">
    <property type="entry name" value="Ribonuclease Z/Hydroxyacylglutathione hydrolase-like"/>
    <property type="match status" value="1"/>
</dbReference>